<dbReference type="PANTHER" id="PTHR43289">
    <property type="entry name" value="MITOGEN-ACTIVATED PROTEIN KINASE KINASE KINASE 20-RELATED"/>
    <property type="match status" value="1"/>
</dbReference>
<keyword evidence="3" id="KW-0808">Transferase</keyword>
<dbReference type="Pfam" id="PF00069">
    <property type="entry name" value="Pkinase"/>
    <property type="match status" value="1"/>
</dbReference>
<dbReference type="OrthoDB" id="9788659at2"/>
<gene>
    <name evidence="10" type="ORF">C8N29_11651</name>
</gene>
<feature type="domain" description="Protein kinase" evidence="9">
    <location>
        <begin position="8"/>
        <end position="265"/>
    </location>
</feature>
<dbReference type="SMART" id="SM00220">
    <property type="entry name" value="S_TKc"/>
    <property type="match status" value="1"/>
</dbReference>
<dbReference type="SUPFAM" id="SSF56112">
    <property type="entry name" value="Protein kinase-like (PK-like)"/>
    <property type="match status" value="1"/>
</dbReference>
<evidence type="ECO:0000256" key="3">
    <source>
        <dbReference type="ARBA" id="ARBA00022679"/>
    </source>
</evidence>
<evidence type="ECO:0000256" key="5">
    <source>
        <dbReference type="ARBA" id="ARBA00022777"/>
    </source>
</evidence>
<dbReference type="AlphaFoldDB" id="A0A2T5IVH9"/>
<accession>A0A2T5IVH9</accession>
<evidence type="ECO:0000256" key="2">
    <source>
        <dbReference type="ARBA" id="ARBA00022527"/>
    </source>
</evidence>
<dbReference type="Proteomes" id="UP000244223">
    <property type="component" value="Unassembled WGS sequence"/>
</dbReference>
<sequence>MSIQIPGYTIIRELGRGGMATVYLAIQESFGRQVALKVMAPHLAAESGFPERFDSEAKMVASLSHPHIVTVYDVGSFNNYHYLAMEYHTGGDLSERIDRQDITPNNALRITKQLADALGLAHSKGVVHRDIKPDNVLFRAHNDDAILTDFGIARNMQAESHLTQVGSTVGTPKYMSPEQARGMKVDGRADLYSLGVMLYEMLVGKPPFSATDTIALAIKHCQEPVPRLPDHLHRYQQLLDRLLAKEVKNRFQNGVEVMVAIDNFLKAPAQQAVVVPSSSADTPVPATQEPHIPSVSAYGRPSPGFSLDTHTKKSTYEPFFKASETIGGNFLFKKYGYKIDFSCDDYEEFKEKREQMHELLQDWLDKRGKKATDLDISIQAHPWIHGRIWEALSDDQPYDSPFGLLLEQATVNLHVYDEVEPEGKRLMLRDKGKKVPKS</sequence>
<dbReference type="InterPro" id="IPR011009">
    <property type="entry name" value="Kinase-like_dom_sf"/>
</dbReference>
<keyword evidence="6 7" id="KW-0067">ATP-binding</keyword>
<dbReference type="Gene3D" id="3.30.200.20">
    <property type="entry name" value="Phosphorylase Kinase, domain 1"/>
    <property type="match status" value="1"/>
</dbReference>
<dbReference type="EMBL" id="QAON01000016">
    <property type="protein sequence ID" value="PTQ87885.1"/>
    <property type="molecule type" value="Genomic_DNA"/>
</dbReference>
<name>A0A2T5IVH9_9GAMM</name>
<dbReference type="CDD" id="cd14014">
    <property type="entry name" value="STKc_PknB_like"/>
    <property type="match status" value="1"/>
</dbReference>
<dbReference type="GO" id="GO:0004674">
    <property type="term" value="F:protein serine/threonine kinase activity"/>
    <property type="evidence" value="ECO:0007669"/>
    <property type="project" value="UniProtKB-KW"/>
</dbReference>
<evidence type="ECO:0000259" key="9">
    <source>
        <dbReference type="PROSITE" id="PS50011"/>
    </source>
</evidence>
<evidence type="ECO:0000256" key="7">
    <source>
        <dbReference type="PROSITE-ProRule" id="PRU10141"/>
    </source>
</evidence>
<protein>
    <recommendedName>
        <fullName evidence="1">non-specific serine/threonine protein kinase</fullName>
        <ecNumber evidence="1">2.7.11.1</ecNumber>
    </recommendedName>
</protein>
<reference evidence="10 11" key="1">
    <citation type="submission" date="2018-04" db="EMBL/GenBank/DDBJ databases">
        <title>Genomic Encyclopedia of Archaeal and Bacterial Type Strains, Phase II (KMG-II): from individual species to whole genera.</title>
        <authorList>
            <person name="Goeker M."/>
        </authorList>
    </citation>
    <scope>NUCLEOTIDE SEQUENCE [LARGE SCALE GENOMIC DNA]</scope>
    <source>
        <strain evidence="10 11">DSM 5822</strain>
    </source>
</reference>
<keyword evidence="2 10" id="KW-0723">Serine/threonine-protein kinase</keyword>
<dbReference type="PROSITE" id="PS00108">
    <property type="entry name" value="PROTEIN_KINASE_ST"/>
    <property type="match status" value="1"/>
</dbReference>
<keyword evidence="4 7" id="KW-0547">Nucleotide-binding</keyword>
<keyword evidence="5 10" id="KW-0418">Kinase</keyword>
<dbReference type="InterPro" id="IPR000719">
    <property type="entry name" value="Prot_kinase_dom"/>
</dbReference>
<evidence type="ECO:0000256" key="4">
    <source>
        <dbReference type="ARBA" id="ARBA00022741"/>
    </source>
</evidence>
<evidence type="ECO:0000313" key="10">
    <source>
        <dbReference type="EMBL" id="PTQ87885.1"/>
    </source>
</evidence>
<dbReference type="CDD" id="cd01670">
    <property type="entry name" value="Death"/>
    <property type="match status" value="1"/>
</dbReference>
<evidence type="ECO:0000256" key="1">
    <source>
        <dbReference type="ARBA" id="ARBA00012513"/>
    </source>
</evidence>
<dbReference type="InterPro" id="IPR008271">
    <property type="entry name" value="Ser/Thr_kinase_AS"/>
</dbReference>
<keyword evidence="11" id="KW-1185">Reference proteome</keyword>
<dbReference type="Gene3D" id="1.10.510.10">
    <property type="entry name" value="Transferase(Phosphotransferase) domain 1"/>
    <property type="match status" value="1"/>
</dbReference>
<feature type="region of interest" description="Disordered" evidence="8">
    <location>
        <begin position="279"/>
        <end position="298"/>
    </location>
</feature>
<proteinExistence type="predicted"/>
<feature type="binding site" evidence="7">
    <location>
        <position position="37"/>
    </location>
    <ligand>
        <name>ATP</name>
        <dbReference type="ChEBI" id="CHEBI:30616"/>
    </ligand>
</feature>
<evidence type="ECO:0000313" key="11">
    <source>
        <dbReference type="Proteomes" id="UP000244223"/>
    </source>
</evidence>
<dbReference type="PROSITE" id="PS50011">
    <property type="entry name" value="PROTEIN_KINASE_DOM"/>
    <property type="match status" value="1"/>
</dbReference>
<dbReference type="PROSITE" id="PS00107">
    <property type="entry name" value="PROTEIN_KINASE_ATP"/>
    <property type="match status" value="1"/>
</dbReference>
<evidence type="ECO:0000256" key="6">
    <source>
        <dbReference type="ARBA" id="ARBA00022840"/>
    </source>
</evidence>
<dbReference type="GO" id="GO:0005524">
    <property type="term" value="F:ATP binding"/>
    <property type="evidence" value="ECO:0007669"/>
    <property type="project" value="UniProtKB-UniRule"/>
</dbReference>
<organism evidence="10 11">
    <name type="scientific">Agitococcus lubricus</name>
    <dbReference type="NCBI Taxonomy" id="1077255"/>
    <lineage>
        <taxon>Bacteria</taxon>
        <taxon>Pseudomonadati</taxon>
        <taxon>Pseudomonadota</taxon>
        <taxon>Gammaproteobacteria</taxon>
        <taxon>Moraxellales</taxon>
        <taxon>Moraxellaceae</taxon>
        <taxon>Agitococcus</taxon>
    </lineage>
</organism>
<dbReference type="EC" id="2.7.11.1" evidence="1"/>
<dbReference type="FunFam" id="1.10.510.10:FF:000021">
    <property type="entry name" value="Serine/threonine protein kinase"/>
    <property type="match status" value="1"/>
</dbReference>
<dbReference type="PANTHER" id="PTHR43289:SF6">
    <property type="entry name" value="SERINE_THREONINE-PROTEIN KINASE NEKL-3"/>
    <property type="match status" value="1"/>
</dbReference>
<evidence type="ECO:0000256" key="8">
    <source>
        <dbReference type="SAM" id="MobiDB-lite"/>
    </source>
</evidence>
<comment type="caution">
    <text evidence="10">The sequence shown here is derived from an EMBL/GenBank/DDBJ whole genome shotgun (WGS) entry which is preliminary data.</text>
</comment>
<dbReference type="InterPro" id="IPR017441">
    <property type="entry name" value="Protein_kinase_ATP_BS"/>
</dbReference>
<dbReference type="RefSeq" id="WP_107866650.1">
    <property type="nucleotide sequence ID" value="NZ_QAON01000016.1"/>
</dbReference>